<accession>K3X401</accession>
<feature type="region of interest" description="Disordered" evidence="1">
    <location>
        <begin position="362"/>
        <end position="402"/>
    </location>
</feature>
<feature type="region of interest" description="Disordered" evidence="1">
    <location>
        <begin position="163"/>
        <end position="209"/>
    </location>
</feature>
<evidence type="ECO:0000313" key="2">
    <source>
        <dbReference type="EnsemblProtists" id="PYU1_T011950"/>
    </source>
</evidence>
<feature type="compositionally biased region" description="Basic and acidic residues" evidence="1">
    <location>
        <begin position="1"/>
        <end position="29"/>
    </location>
</feature>
<sequence>MPLDALDDHERGAPEHHGPHEPQHREEQHVPQPRAVLPAVWVQLRLAVDLDGTAARRPGIFEPPEDDRRWHIAQCVDDERVGGDRHGPTRRWEELHHRDGLGRRQCTQKQETARQETQERVLDACKQHHDQRQRFGDERKVKQRRYRHVAAPVLGLALQQPVDKDAAQGCPDRASDHDDPAKHHRHLRLGLKEPQADEDHGAEHAQRRERECVRGMTEHHQRERRVAEDGPPLGHKRSAALGLEAGLLVYLVTVILGHDVELRGNAHQTRENERDHERTFEEERGAPTERRRRQTRAVDVPERRADGDRRQEDAHVQRAFLLRRVRVDERRRVTLERGLANAREDAAEEQHVVALHVLREAAHDHSEHPHGHAERDRAERPVRERQVPEHHPRDERGREDAQVQRLLSHVDVQRARDEVLELLGRARDDAAVKVVH</sequence>
<evidence type="ECO:0000256" key="1">
    <source>
        <dbReference type="SAM" id="MobiDB-lite"/>
    </source>
</evidence>
<dbReference type="VEuPathDB" id="FungiDB:PYU1_G011924"/>
<dbReference type="EnsemblProtists" id="PYU1_T011950">
    <property type="protein sequence ID" value="PYU1_T011950"/>
    <property type="gene ID" value="PYU1_G011924"/>
</dbReference>
<feature type="region of interest" description="Disordered" evidence="1">
    <location>
        <begin position="1"/>
        <end position="30"/>
    </location>
</feature>
<feature type="compositionally biased region" description="Basic and acidic residues" evidence="1">
    <location>
        <begin position="190"/>
        <end position="209"/>
    </location>
</feature>
<feature type="region of interest" description="Disordered" evidence="1">
    <location>
        <begin position="266"/>
        <end position="312"/>
    </location>
</feature>
<dbReference type="Proteomes" id="UP000019132">
    <property type="component" value="Unassembled WGS sequence"/>
</dbReference>
<keyword evidence="3" id="KW-1185">Reference proteome</keyword>
<reference evidence="3" key="2">
    <citation type="submission" date="2010-04" db="EMBL/GenBank/DDBJ databases">
        <authorList>
            <person name="Buell R."/>
            <person name="Hamilton J."/>
            <person name="Hostetler J."/>
        </authorList>
    </citation>
    <scope>NUCLEOTIDE SEQUENCE [LARGE SCALE GENOMIC DNA]</scope>
    <source>
        <strain evidence="3">DAOM:BR144</strain>
    </source>
</reference>
<feature type="compositionally biased region" description="Basic and acidic residues" evidence="1">
    <location>
        <begin position="266"/>
        <end position="289"/>
    </location>
</feature>
<reference evidence="2" key="3">
    <citation type="submission" date="2015-02" db="UniProtKB">
        <authorList>
            <consortium name="EnsemblProtists"/>
        </authorList>
    </citation>
    <scope>IDENTIFICATION</scope>
    <source>
        <strain evidence="2">DAOM BR144</strain>
    </source>
</reference>
<protein>
    <submittedName>
        <fullName evidence="2">Uncharacterized protein</fullName>
    </submittedName>
</protein>
<organism evidence="2 3">
    <name type="scientific">Globisporangium ultimum (strain ATCC 200006 / CBS 805.95 / DAOM BR144)</name>
    <name type="common">Pythium ultimum</name>
    <dbReference type="NCBI Taxonomy" id="431595"/>
    <lineage>
        <taxon>Eukaryota</taxon>
        <taxon>Sar</taxon>
        <taxon>Stramenopiles</taxon>
        <taxon>Oomycota</taxon>
        <taxon>Peronosporomycetes</taxon>
        <taxon>Pythiales</taxon>
        <taxon>Pythiaceae</taxon>
        <taxon>Globisporangium</taxon>
    </lineage>
</organism>
<dbReference type="EMBL" id="GL376621">
    <property type="status" value="NOT_ANNOTATED_CDS"/>
    <property type="molecule type" value="Genomic_DNA"/>
</dbReference>
<evidence type="ECO:0000313" key="3">
    <source>
        <dbReference type="Proteomes" id="UP000019132"/>
    </source>
</evidence>
<dbReference type="AlphaFoldDB" id="K3X401"/>
<dbReference type="eggNOG" id="ENOG502T2ZQ">
    <property type="taxonomic scope" value="Eukaryota"/>
</dbReference>
<dbReference type="HOGENOM" id="CLU_629288_0_0_1"/>
<proteinExistence type="predicted"/>
<dbReference type="InParanoid" id="K3X401"/>
<feature type="compositionally biased region" description="Basic and acidic residues" evidence="1">
    <location>
        <begin position="299"/>
        <end position="312"/>
    </location>
</feature>
<name>K3X401_GLOUD</name>
<reference evidence="3" key="1">
    <citation type="journal article" date="2010" name="Genome Biol.">
        <title>Genome sequence of the necrotrophic plant pathogen Pythium ultimum reveals original pathogenicity mechanisms and effector repertoire.</title>
        <authorList>
            <person name="Levesque C.A."/>
            <person name="Brouwer H."/>
            <person name="Cano L."/>
            <person name="Hamilton J.P."/>
            <person name="Holt C."/>
            <person name="Huitema E."/>
            <person name="Raffaele S."/>
            <person name="Robideau G.P."/>
            <person name="Thines M."/>
            <person name="Win J."/>
            <person name="Zerillo M.M."/>
            <person name="Beakes G.W."/>
            <person name="Boore J.L."/>
            <person name="Busam D."/>
            <person name="Dumas B."/>
            <person name="Ferriera S."/>
            <person name="Fuerstenberg S.I."/>
            <person name="Gachon C.M."/>
            <person name="Gaulin E."/>
            <person name="Govers F."/>
            <person name="Grenville-Briggs L."/>
            <person name="Horner N."/>
            <person name="Hostetler J."/>
            <person name="Jiang R.H."/>
            <person name="Johnson J."/>
            <person name="Krajaejun T."/>
            <person name="Lin H."/>
            <person name="Meijer H.J."/>
            <person name="Moore B."/>
            <person name="Morris P."/>
            <person name="Phuntmart V."/>
            <person name="Puiu D."/>
            <person name="Shetty J."/>
            <person name="Stajich J.E."/>
            <person name="Tripathy S."/>
            <person name="Wawra S."/>
            <person name="van West P."/>
            <person name="Whitty B.R."/>
            <person name="Coutinho P.M."/>
            <person name="Henrissat B."/>
            <person name="Martin F."/>
            <person name="Thomas P.D."/>
            <person name="Tyler B.M."/>
            <person name="De Vries R.P."/>
            <person name="Kamoun S."/>
            <person name="Yandell M."/>
            <person name="Tisserat N."/>
            <person name="Buell C.R."/>
        </authorList>
    </citation>
    <scope>NUCLEOTIDE SEQUENCE</scope>
    <source>
        <strain evidence="3">DAOM:BR144</strain>
    </source>
</reference>